<organism evidence="2 3">
    <name type="scientific">Aporhodopirellula rubra</name>
    <dbReference type="NCBI Taxonomy" id="980271"/>
    <lineage>
        <taxon>Bacteria</taxon>
        <taxon>Pseudomonadati</taxon>
        <taxon>Planctomycetota</taxon>
        <taxon>Planctomycetia</taxon>
        <taxon>Pirellulales</taxon>
        <taxon>Pirellulaceae</taxon>
        <taxon>Aporhodopirellula</taxon>
    </lineage>
</organism>
<sequence length="122" mass="14334">MSAKHLVIEPYTIIDPYDLAMTDLPSDEQRWRARQIESQFHMRWVEYCKFGRNSNGFTVAVDKPRVVLLASQLYLRGFYDRILAGRDKYDFEDPLRGLGIGDRLAWFKAQTRSNVNSQLELF</sequence>
<proteinExistence type="predicted"/>
<protein>
    <recommendedName>
        <fullName evidence="1">DUF6884 domain-containing protein</fullName>
    </recommendedName>
</protein>
<gene>
    <name evidence="2" type="ORF">FHS27_004765</name>
</gene>
<comment type="caution">
    <text evidence="2">The sequence shown here is derived from an EMBL/GenBank/DDBJ whole genome shotgun (WGS) entry which is preliminary data.</text>
</comment>
<evidence type="ECO:0000259" key="1">
    <source>
        <dbReference type="Pfam" id="PF21818"/>
    </source>
</evidence>
<dbReference type="AlphaFoldDB" id="A0A7W5E2B8"/>
<evidence type="ECO:0000313" key="3">
    <source>
        <dbReference type="Proteomes" id="UP000536179"/>
    </source>
</evidence>
<reference evidence="2 3" key="1">
    <citation type="submission" date="2020-08" db="EMBL/GenBank/DDBJ databases">
        <title>Genomic Encyclopedia of Type Strains, Phase III (KMG-III): the genomes of soil and plant-associated and newly described type strains.</title>
        <authorList>
            <person name="Whitman W."/>
        </authorList>
    </citation>
    <scope>NUCLEOTIDE SEQUENCE [LARGE SCALE GENOMIC DNA]</scope>
    <source>
        <strain evidence="2 3">CECT 8075</strain>
    </source>
</reference>
<dbReference type="Proteomes" id="UP000536179">
    <property type="component" value="Unassembled WGS sequence"/>
</dbReference>
<accession>A0A7W5E2B8</accession>
<keyword evidence="3" id="KW-1185">Reference proteome</keyword>
<dbReference type="InterPro" id="IPR049251">
    <property type="entry name" value="DUF6884"/>
</dbReference>
<dbReference type="EMBL" id="JACHXU010000019">
    <property type="protein sequence ID" value="MBB3208931.1"/>
    <property type="molecule type" value="Genomic_DNA"/>
</dbReference>
<feature type="domain" description="DUF6884" evidence="1">
    <location>
        <begin position="1"/>
        <end position="108"/>
    </location>
</feature>
<evidence type="ECO:0000313" key="2">
    <source>
        <dbReference type="EMBL" id="MBB3208931.1"/>
    </source>
</evidence>
<name>A0A7W5E2B8_9BACT</name>
<dbReference type="Pfam" id="PF21818">
    <property type="entry name" value="DUF6884"/>
    <property type="match status" value="1"/>
</dbReference>